<dbReference type="AlphaFoldDB" id="A0A963Z5D0"/>
<gene>
    <name evidence="5" type="ORF">ACELLULO517_22260</name>
</gene>
<evidence type="ECO:0000256" key="1">
    <source>
        <dbReference type="PIRSR" id="PIRSR015753-1"/>
    </source>
</evidence>
<dbReference type="InterPro" id="IPR036249">
    <property type="entry name" value="Thioredoxin-like_sf"/>
</dbReference>
<evidence type="ECO:0000313" key="6">
    <source>
        <dbReference type="Proteomes" id="UP000721844"/>
    </source>
</evidence>
<dbReference type="GO" id="GO:0004364">
    <property type="term" value="F:glutathione transferase activity"/>
    <property type="evidence" value="ECO:0007669"/>
    <property type="project" value="InterPro"/>
</dbReference>
<feature type="active site" description="Proton donor/acceptor" evidence="1">
    <location>
        <position position="194"/>
    </location>
</feature>
<evidence type="ECO:0000256" key="3">
    <source>
        <dbReference type="PIRSR" id="PIRSR015753-3"/>
    </source>
</evidence>
<dbReference type="InterPro" id="IPR040079">
    <property type="entry name" value="Glutathione_S-Trfase"/>
</dbReference>
<dbReference type="CDD" id="cd03190">
    <property type="entry name" value="GST_C_Omega_like"/>
    <property type="match status" value="1"/>
</dbReference>
<feature type="binding site" evidence="2">
    <location>
        <begin position="129"/>
        <end position="132"/>
    </location>
    <ligand>
        <name>glutathione</name>
        <dbReference type="ChEBI" id="CHEBI:57925"/>
    </ligand>
</feature>
<dbReference type="InterPro" id="IPR004045">
    <property type="entry name" value="Glutathione_S-Trfase_N"/>
</dbReference>
<dbReference type="SFLD" id="SFLDG01206">
    <property type="entry name" value="Xi.1"/>
    <property type="match status" value="1"/>
</dbReference>
<dbReference type="SFLD" id="SFLDG01148">
    <property type="entry name" value="Xi_(cytGST)"/>
    <property type="match status" value="1"/>
</dbReference>
<dbReference type="SUPFAM" id="SSF47616">
    <property type="entry name" value="GST C-terminal domain-like"/>
    <property type="match status" value="1"/>
</dbReference>
<reference evidence="5 6" key="1">
    <citation type="journal article" date="2021" name="Microorganisms">
        <title>Acidisoma silvae sp. nov. and Acidisomacellulosilytica sp. nov., Two Acidophilic Bacteria Isolated from Decaying Wood, Hydrolyzing Cellulose and Producing Poly-3-hydroxybutyrate.</title>
        <authorList>
            <person name="Mieszkin S."/>
            <person name="Pouder E."/>
            <person name="Uroz S."/>
            <person name="Simon-Colin C."/>
            <person name="Alain K."/>
        </authorList>
    </citation>
    <scope>NUCLEOTIDE SEQUENCE [LARGE SCALE GENOMIC DNA]</scope>
    <source>
        <strain evidence="5 6">HW T5.17</strain>
    </source>
</reference>
<dbReference type="InterPro" id="IPR016639">
    <property type="entry name" value="GST_Omega/GSH"/>
</dbReference>
<dbReference type="InterPro" id="IPR047047">
    <property type="entry name" value="GST_Omega-like_C"/>
</dbReference>
<dbReference type="SUPFAM" id="SSF52833">
    <property type="entry name" value="Thioredoxin-like"/>
    <property type="match status" value="1"/>
</dbReference>
<dbReference type="PIRSF" id="PIRSF015753">
    <property type="entry name" value="GST"/>
    <property type="match status" value="1"/>
</dbReference>
<dbReference type="InterPro" id="IPR036282">
    <property type="entry name" value="Glutathione-S-Trfase_C_sf"/>
</dbReference>
<sequence length="327" mass="37198">MGVMIEGRWHDRWYDTKASEGRFVRSESQFRNWVTPDGEPGPTGSGGFKAEPGRYHLYVALACPWSHRTLMFRALKGLAETITVSTTHWFMGAEGWTFEDGPGVVPDPIHGARRVHEIYKAASSSYTGRVTVPVLWDKQNSTIVSNESADIIRMMNSAFDGVGATAEDFYPEPLRPNIDAINSEIYERVNNGVYRAGFATSQAAYEEAVMPLFVTLDRLEALLGKQRYLCGDKVTEADWRLFPTLVRFDPVYVGHFKCNIRRLSDYPNLWAYTRELFQWPGIGETVNFEHIKRHYYASHESINPSRVVPIGPFLDFDMPHNRGRSCS</sequence>
<feature type="binding site" evidence="2">
    <location>
        <position position="96"/>
    </location>
    <ligand>
        <name>glutathione</name>
        <dbReference type="ChEBI" id="CHEBI:57925"/>
    </ligand>
</feature>
<accession>A0A963Z5D0</accession>
<dbReference type="Gene3D" id="3.40.30.10">
    <property type="entry name" value="Glutaredoxin"/>
    <property type="match status" value="1"/>
</dbReference>
<comment type="caution">
    <text evidence="5">The sequence shown here is derived from an EMBL/GenBank/DDBJ whole genome shotgun (WGS) entry which is preliminary data.</text>
</comment>
<dbReference type="Gene3D" id="1.20.1050.10">
    <property type="match status" value="1"/>
</dbReference>
<dbReference type="PANTHER" id="PTHR32419">
    <property type="entry name" value="GLUTATHIONYL-HYDROQUINONE REDUCTASE"/>
    <property type="match status" value="1"/>
</dbReference>
<dbReference type="Pfam" id="PF13410">
    <property type="entry name" value="GST_C_2"/>
    <property type="match status" value="1"/>
</dbReference>
<feature type="site" description="Lowers pKa of active site Cys" evidence="3">
    <location>
        <position position="252"/>
    </location>
</feature>
<dbReference type="EMBL" id="JAESVA010000010">
    <property type="protein sequence ID" value="MCB8882988.1"/>
    <property type="molecule type" value="Genomic_DNA"/>
</dbReference>
<proteinExistence type="predicted"/>
<feature type="binding site" evidence="2">
    <location>
        <begin position="147"/>
        <end position="148"/>
    </location>
    <ligand>
        <name>glutathione</name>
        <dbReference type="ChEBI" id="CHEBI:57925"/>
    </ligand>
</feature>
<name>A0A963Z5D0_9PROT</name>
<feature type="domain" description="GST C-terminal" evidence="4">
    <location>
        <begin position="171"/>
        <end position="295"/>
    </location>
</feature>
<dbReference type="RefSeq" id="WP_227309646.1">
    <property type="nucleotide sequence ID" value="NZ_JAESVA010000010.1"/>
</dbReference>
<dbReference type="FunFam" id="3.40.30.10:FF:000058">
    <property type="entry name" value="Glutathione S-transferase, omega"/>
    <property type="match status" value="1"/>
</dbReference>
<protein>
    <submittedName>
        <fullName evidence="5">Glutathione S-transferase family protein</fullName>
    </submittedName>
</protein>
<organism evidence="5 6">
    <name type="scientific">Acidisoma cellulosilyticum</name>
    <dbReference type="NCBI Taxonomy" id="2802395"/>
    <lineage>
        <taxon>Bacteria</taxon>
        <taxon>Pseudomonadati</taxon>
        <taxon>Pseudomonadota</taxon>
        <taxon>Alphaproteobacteria</taxon>
        <taxon>Acetobacterales</taxon>
        <taxon>Acidocellaceae</taxon>
        <taxon>Acidisoma</taxon>
    </lineage>
</organism>
<evidence type="ECO:0000256" key="2">
    <source>
        <dbReference type="PIRSR" id="PIRSR015753-2"/>
    </source>
</evidence>
<dbReference type="Pfam" id="PF13409">
    <property type="entry name" value="GST_N_2"/>
    <property type="match status" value="1"/>
</dbReference>
<dbReference type="Proteomes" id="UP000721844">
    <property type="component" value="Unassembled WGS sequence"/>
</dbReference>
<evidence type="ECO:0000259" key="4">
    <source>
        <dbReference type="PROSITE" id="PS50405"/>
    </source>
</evidence>
<dbReference type="InterPro" id="IPR010987">
    <property type="entry name" value="Glutathione-S-Trfase_C-like"/>
</dbReference>
<feature type="active site" description="Nucleophile" evidence="1">
    <location>
        <position position="63"/>
    </location>
</feature>
<dbReference type="PROSITE" id="PS50405">
    <property type="entry name" value="GST_CTER"/>
    <property type="match status" value="1"/>
</dbReference>
<dbReference type="PANTHER" id="PTHR32419:SF6">
    <property type="entry name" value="GLUTATHIONE S-TRANSFERASE OMEGA-LIKE 1-RELATED"/>
    <property type="match status" value="1"/>
</dbReference>
<dbReference type="GO" id="GO:0005737">
    <property type="term" value="C:cytoplasm"/>
    <property type="evidence" value="ECO:0007669"/>
    <property type="project" value="TreeGrafter"/>
</dbReference>
<keyword evidence="6" id="KW-1185">Reference proteome</keyword>
<evidence type="ECO:0000313" key="5">
    <source>
        <dbReference type="EMBL" id="MCB8882988.1"/>
    </source>
</evidence>
<dbReference type="SFLD" id="SFLDS00019">
    <property type="entry name" value="Glutathione_Transferase_(cytos"/>
    <property type="match status" value="1"/>
</dbReference>
<feature type="site" description="Lowers pKa of active site Cys" evidence="3">
    <location>
        <position position="295"/>
    </location>
</feature>